<dbReference type="PANTHER" id="PTHR12027:SF37">
    <property type="entry name" value="PROTEIN WNT"/>
    <property type="match status" value="1"/>
</dbReference>
<keyword evidence="3 9" id="KW-0217">Developmental protein</keyword>
<keyword evidence="12" id="KW-1185">Reference proteome</keyword>
<evidence type="ECO:0000256" key="4">
    <source>
        <dbReference type="ARBA" id="ARBA00022525"/>
    </source>
</evidence>
<keyword evidence="5" id="KW-0272">Extracellular matrix</keyword>
<keyword evidence="7" id="KW-1015">Disulfide bond</keyword>
<proteinExistence type="inferred from homology"/>
<dbReference type="GO" id="GO:0048513">
    <property type="term" value="P:animal organ development"/>
    <property type="evidence" value="ECO:0007669"/>
    <property type="project" value="UniProtKB-ARBA"/>
</dbReference>
<feature type="compositionally biased region" description="Basic and acidic residues" evidence="10">
    <location>
        <begin position="1"/>
        <end position="10"/>
    </location>
</feature>
<dbReference type="GO" id="GO:0005615">
    <property type="term" value="C:extracellular space"/>
    <property type="evidence" value="ECO:0007669"/>
    <property type="project" value="TreeGrafter"/>
</dbReference>
<dbReference type="InterPro" id="IPR005817">
    <property type="entry name" value="Wnt"/>
</dbReference>
<dbReference type="GO" id="GO:0045165">
    <property type="term" value="P:cell fate commitment"/>
    <property type="evidence" value="ECO:0007669"/>
    <property type="project" value="TreeGrafter"/>
</dbReference>
<dbReference type="GO" id="GO:0030182">
    <property type="term" value="P:neuron differentiation"/>
    <property type="evidence" value="ECO:0007669"/>
    <property type="project" value="TreeGrafter"/>
</dbReference>
<dbReference type="GO" id="GO:0005109">
    <property type="term" value="F:frizzled binding"/>
    <property type="evidence" value="ECO:0007669"/>
    <property type="project" value="TreeGrafter"/>
</dbReference>
<feature type="compositionally biased region" description="Basic and acidic residues" evidence="10">
    <location>
        <begin position="21"/>
        <end position="42"/>
    </location>
</feature>
<name>A0AAW0N9H7_9GOBI</name>
<keyword evidence="4" id="KW-0964">Secreted</keyword>
<evidence type="ECO:0000256" key="5">
    <source>
        <dbReference type="ARBA" id="ARBA00022530"/>
    </source>
</evidence>
<dbReference type="AlphaFoldDB" id="A0AAW0N9H7"/>
<sequence>MSLDAQGDRRERRRGNKDRRRQRERERKQGDKERGSEREDARAEVWTLGTAGRVCNRTSRGVDGCDVMCCGRGYDTARVRLKSKCECKFHWCCSVLCQDCDREEDMHFCKGQT</sequence>
<gene>
    <name evidence="11" type="ORF">WMY93_023710</name>
</gene>
<evidence type="ECO:0000256" key="6">
    <source>
        <dbReference type="ARBA" id="ARBA00022687"/>
    </source>
</evidence>
<dbReference type="GO" id="GO:0005125">
    <property type="term" value="F:cytokine activity"/>
    <property type="evidence" value="ECO:0007669"/>
    <property type="project" value="TreeGrafter"/>
</dbReference>
<evidence type="ECO:0000256" key="1">
    <source>
        <dbReference type="ARBA" id="ARBA00004498"/>
    </source>
</evidence>
<dbReference type="PANTHER" id="PTHR12027">
    <property type="entry name" value="WNT RELATED"/>
    <property type="match status" value="1"/>
</dbReference>
<comment type="subcellular location">
    <subcellularLocation>
        <location evidence="1 9">Secreted</location>
        <location evidence="1 9">Extracellular space</location>
        <location evidence="1 9">Extracellular matrix</location>
    </subcellularLocation>
</comment>
<comment type="similarity">
    <text evidence="2 9">Belongs to the Wnt family.</text>
</comment>
<evidence type="ECO:0000313" key="11">
    <source>
        <dbReference type="EMBL" id="KAK7891747.1"/>
    </source>
</evidence>
<accession>A0AAW0N9H7</accession>
<dbReference type="EMBL" id="JBBPFD010000017">
    <property type="protein sequence ID" value="KAK7891747.1"/>
    <property type="molecule type" value="Genomic_DNA"/>
</dbReference>
<dbReference type="InterPro" id="IPR043158">
    <property type="entry name" value="Wnt_C"/>
</dbReference>
<reference evidence="12" key="1">
    <citation type="submission" date="2024-04" db="EMBL/GenBank/DDBJ databases">
        <title>Salinicola lusitanus LLJ914,a marine bacterium isolated from the Okinawa Trough.</title>
        <authorList>
            <person name="Li J."/>
        </authorList>
    </citation>
    <scope>NUCLEOTIDE SEQUENCE [LARGE SCALE GENOMIC DNA]</scope>
</reference>
<comment type="caution">
    <text evidence="11">The sequence shown here is derived from an EMBL/GenBank/DDBJ whole genome shotgun (WGS) entry which is preliminary data.</text>
</comment>
<keyword evidence="6 9" id="KW-0879">Wnt signaling pathway</keyword>
<evidence type="ECO:0000256" key="10">
    <source>
        <dbReference type="SAM" id="MobiDB-lite"/>
    </source>
</evidence>
<feature type="compositionally biased region" description="Basic residues" evidence="10">
    <location>
        <begin position="11"/>
        <end position="20"/>
    </location>
</feature>
<protein>
    <recommendedName>
        <fullName evidence="9">Protein Wnt</fullName>
    </recommendedName>
</protein>
<evidence type="ECO:0000256" key="9">
    <source>
        <dbReference type="RuleBase" id="RU003500"/>
    </source>
</evidence>
<feature type="region of interest" description="Disordered" evidence="10">
    <location>
        <begin position="1"/>
        <end position="42"/>
    </location>
</feature>
<evidence type="ECO:0000256" key="7">
    <source>
        <dbReference type="ARBA" id="ARBA00023157"/>
    </source>
</evidence>
<dbReference type="Pfam" id="PF00110">
    <property type="entry name" value="wnt"/>
    <property type="match status" value="1"/>
</dbReference>
<dbReference type="Proteomes" id="UP001460270">
    <property type="component" value="Unassembled WGS sequence"/>
</dbReference>
<keyword evidence="8" id="KW-0449">Lipoprotein</keyword>
<dbReference type="Gene3D" id="3.30.2460.20">
    <property type="match status" value="1"/>
</dbReference>
<evidence type="ECO:0000256" key="3">
    <source>
        <dbReference type="ARBA" id="ARBA00022473"/>
    </source>
</evidence>
<dbReference type="SMART" id="SM00097">
    <property type="entry name" value="WNT1"/>
    <property type="match status" value="1"/>
</dbReference>
<evidence type="ECO:0000256" key="2">
    <source>
        <dbReference type="ARBA" id="ARBA00005683"/>
    </source>
</evidence>
<evidence type="ECO:0000313" key="12">
    <source>
        <dbReference type="Proteomes" id="UP001460270"/>
    </source>
</evidence>
<dbReference type="FunFam" id="3.30.2460.20:FF:000001">
    <property type="entry name" value="Wnt homolog"/>
    <property type="match status" value="1"/>
</dbReference>
<evidence type="ECO:0000256" key="8">
    <source>
        <dbReference type="ARBA" id="ARBA00023288"/>
    </source>
</evidence>
<dbReference type="GO" id="GO:0060070">
    <property type="term" value="P:canonical Wnt signaling pathway"/>
    <property type="evidence" value="ECO:0007669"/>
    <property type="project" value="TreeGrafter"/>
</dbReference>
<organism evidence="11 12">
    <name type="scientific">Mugilogobius chulae</name>
    <name type="common">yellowstripe goby</name>
    <dbReference type="NCBI Taxonomy" id="88201"/>
    <lineage>
        <taxon>Eukaryota</taxon>
        <taxon>Metazoa</taxon>
        <taxon>Chordata</taxon>
        <taxon>Craniata</taxon>
        <taxon>Vertebrata</taxon>
        <taxon>Euteleostomi</taxon>
        <taxon>Actinopterygii</taxon>
        <taxon>Neopterygii</taxon>
        <taxon>Teleostei</taxon>
        <taxon>Neoteleostei</taxon>
        <taxon>Acanthomorphata</taxon>
        <taxon>Gobiaria</taxon>
        <taxon>Gobiiformes</taxon>
        <taxon>Gobioidei</taxon>
        <taxon>Gobiidae</taxon>
        <taxon>Gobionellinae</taxon>
        <taxon>Mugilogobius</taxon>
    </lineage>
</organism>
<comment type="function">
    <text evidence="9">Ligand for members of the frizzled family of seven transmembrane receptors.</text>
</comment>